<proteinExistence type="predicted"/>
<gene>
    <name evidence="1" type="ORF">MES5069_230035</name>
</gene>
<reference evidence="1 2" key="1">
    <citation type="submission" date="2022-03" db="EMBL/GenBank/DDBJ databases">
        <authorList>
            <person name="Brunel B."/>
        </authorList>
    </citation>
    <scope>NUCLEOTIDE SEQUENCE [LARGE SCALE GENOMIC DNA]</scope>
    <source>
        <strain evidence="1">STM5069sample</strain>
    </source>
</reference>
<comment type="caution">
    <text evidence="1">The sequence shown here is derived from an EMBL/GenBank/DDBJ whole genome shotgun (WGS) entry which is preliminary data.</text>
</comment>
<accession>A0ABM9DTX4</accession>
<sequence length="124" mass="13644">MHTTTPLTVELTGSSTARHGQYEVNTAKGKTYKDPVCPLARLLIAEGFDPDTLVHVVRDWDGKGPKAVFKRDLRLSYWADHDYVDTNDKSAHRRKYVPFVAGMGVSRASAGSEAPAHPADLEHA</sequence>
<dbReference type="RefSeq" id="WP_254017948.1">
    <property type="nucleotide sequence ID" value="NZ_CAKXZT010000117.1"/>
</dbReference>
<dbReference type="Proteomes" id="UP001153050">
    <property type="component" value="Unassembled WGS sequence"/>
</dbReference>
<name>A0ABM9DTX4_9HYPH</name>
<evidence type="ECO:0000313" key="1">
    <source>
        <dbReference type="EMBL" id="CAH2399617.1"/>
    </source>
</evidence>
<organism evidence="1 2">
    <name type="scientific">Mesorhizobium escarrei</name>
    <dbReference type="NCBI Taxonomy" id="666018"/>
    <lineage>
        <taxon>Bacteria</taxon>
        <taxon>Pseudomonadati</taxon>
        <taxon>Pseudomonadota</taxon>
        <taxon>Alphaproteobacteria</taxon>
        <taxon>Hyphomicrobiales</taxon>
        <taxon>Phyllobacteriaceae</taxon>
        <taxon>Mesorhizobium</taxon>
    </lineage>
</organism>
<protein>
    <submittedName>
        <fullName evidence="1">Uncharacterized protein</fullName>
    </submittedName>
</protein>
<evidence type="ECO:0000313" key="2">
    <source>
        <dbReference type="Proteomes" id="UP001153050"/>
    </source>
</evidence>
<keyword evidence="2" id="KW-1185">Reference proteome</keyword>
<dbReference type="EMBL" id="CAKXZT010000117">
    <property type="protein sequence ID" value="CAH2399617.1"/>
    <property type="molecule type" value="Genomic_DNA"/>
</dbReference>